<protein>
    <submittedName>
        <fullName evidence="1">Uncharacterized protein</fullName>
    </submittedName>
</protein>
<evidence type="ECO:0000313" key="1">
    <source>
        <dbReference type="EMBL" id="KAI9453824.1"/>
    </source>
</evidence>
<keyword evidence="2" id="KW-1185">Reference proteome</keyword>
<dbReference type="EMBL" id="JAGFNK010000291">
    <property type="protein sequence ID" value="KAI9453824.1"/>
    <property type="molecule type" value="Genomic_DNA"/>
</dbReference>
<organism evidence="1 2">
    <name type="scientific">Russula earlei</name>
    <dbReference type="NCBI Taxonomy" id="71964"/>
    <lineage>
        <taxon>Eukaryota</taxon>
        <taxon>Fungi</taxon>
        <taxon>Dikarya</taxon>
        <taxon>Basidiomycota</taxon>
        <taxon>Agaricomycotina</taxon>
        <taxon>Agaricomycetes</taxon>
        <taxon>Russulales</taxon>
        <taxon>Russulaceae</taxon>
        <taxon>Russula</taxon>
    </lineage>
</organism>
<proteinExistence type="predicted"/>
<accession>A0ACC0TZH3</accession>
<dbReference type="Proteomes" id="UP001207468">
    <property type="component" value="Unassembled WGS sequence"/>
</dbReference>
<gene>
    <name evidence="1" type="ORF">F5148DRAFT_1288921</name>
</gene>
<sequence>MAVPPHIITLSLGFDNDFAAFISVPPMIILTSPAATAMTMRLFPLFALWDI</sequence>
<comment type="caution">
    <text evidence="1">The sequence shown here is derived from an EMBL/GenBank/DDBJ whole genome shotgun (WGS) entry which is preliminary data.</text>
</comment>
<reference evidence="1" key="1">
    <citation type="submission" date="2021-03" db="EMBL/GenBank/DDBJ databases">
        <title>Evolutionary priming and transition to the ectomycorrhizal habit in an iconic lineage of mushroom-forming fungi: is preadaptation a requirement?</title>
        <authorList>
            <consortium name="DOE Joint Genome Institute"/>
            <person name="Looney B.P."/>
            <person name="Miyauchi S."/>
            <person name="Morin E."/>
            <person name="Drula E."/>
            <person name="Courty P.E."/>
            <person name="Chicoki N."/>
            <person name="Fauchery L."/>
            <person name="Kohler A."/>
            <person name="Kuo A."/>
            <person name="LaButti K."/>
            <person name="Pangilinan J."/>
            <person name="Lipzen A."/>
            <person name="Riley R."/>
            <person name="Andreopoulos W."/>
            <person name="He G."/>
            <person name="Johnson J."/>
            <person name="Barry K.W."/>
            <person name="Grigoriev I.V."/>
            <person name="Nagy L."/>
            <person name="Hibbett D."/>
            <person name="Henrissat B."/>
            <person name="Matheny P.B."/>
            <person name="Labbe J."/>
            <person name="Martin A.F."/>
        </authorList>
    </citation>
    <scope>NUCLEOTIDE SEQUENCE</scope>
    <source>
        <strain evidence="1">BPL698</strain>
    </source>
</reference>
<name>A0ACC0TZH3_9AGAM</name>
<evidence type="ECO:0000313" key="2">
    <source>
        <dbReference type="Proteomes" id="UP001207468"/>
    </source>
</evidence>